<dbReference type="EMBL" id="AFVQ02000087">
    <property type="protein sequence ID" value="KLI02592.1"/>
    <property type="molecule type" value="Genomic_DNA"/>
</dbReference>
<feature type="transmembrane region" description="Helical" evidence="1">
    <location>
        <begin position="104"/>
        <end position="125"/>
    </location>
</feature>
<reference evidence="2 3" key="1">
    <citation type="journal article" date="2011" name="J. Bacteriol.">
        <title>Draft genome sequence of Sporolactobacillus inulinus strain CASD, an efficient D-lactic acid-producing bacterium with high-concentration lactate tolerance capability.</title>
        <authorList>
            <person name="Yu B."/>
            <person name="Su F."/>
            <person name="Wang L."/>
            <person name="Xu K."/>
            <person name="Zhao B."/>
            <person name="Xu P."/>
        </authorList>
    </citation>
    <scope>NUCLEOTIDE SEQUENCE [LARGE SCALE GENOMIC DNA]</scope>
    <source>
        <strain evidence="2 3">CASD</strain>
    </source>
</reference>
<sequence length="378" mass="45199">MTGYRLFVRRLVQEWFVQWNILRSIIDGWILLYFIIPAVVFIPVIYHELWQHVDRFWSPQLTLTFLLYLMLFFCSSGHIRTYLFEADQVFLLQKAHFLHQLKRYALVYSLLHKLFVTTILFAAALPILFRTFGFQENSMACLFIIFFAYQMIILFLKKYIRRPLFQKILVSILIVVFNIFIVQSSPPIYGSVGGCIAAFMLGLMLIQTHSTNFFTRELEIERSERAKFTGFIMNFSIDTERTTPFRNRKPILFFKKSKRLFKVRSRENGLLELMLKVFFRDASLFKSYSQLMLLTSVAIFIVPFWVKWLLFALFLFFMRFWLNVAFKKIIDHNFFYVVPFNQEIGGEVWVRFKKWIIVPSIAWITTILLIQLLLKLII</sequence>
<feature type="transmembrane region" description="Helical" evidence="1">
    <location>
        <begin position="291"/>
        <end position="317"/>
    </location>
</feature>
<protein>
    <submittedName>
        <fullName evidence="2">Uncharacterized protein</fullName>
    </submittedName>
</protein>
<feature type="transmembrane region" description="Helical" evidence="1">
    <location>
        <begin position="188"/>
        <end position="206"/>
    </location>
</feature>
<keyword evidence="1" id="KW-0812">Transmembrane</keyword>
<evidence type="ECO:0000256" key="1">
    <source>
        <dbReference type="SAM" id="Phobius"/>
    </source>
</evidence>
<accession>A0A0U1QP84</accession>
<dbReference type="OrthoDB" id="2448479at2"/>
<evidence type="ECO:0000313" key="2">
    <source>
        <dbReference type="EMBL" id="KLI02592.1"/>
    </source>
</evidence>
<keyword evidence="3" id="KW-1185">Reference proteome</keyword>
<dbReference type="Pfam" id="PF05975">
    <property type="entry name" value="EcsB"/>
    <property type="match status" value="1"/>
</dbReference>
<dbReference type="Proteomes" id="UP000035553">
    <property type="component" value="Unassembled WGS sequence"/>
</dbReference>
<keyword evidence="1" id="KW-0472">Membrane</keyword>
<name>A0A0U1QP84_9BACL</name>
<feature type="transmembrane region" description="Helical" evidence="1">
    <location>
        <begin position="137"/>
        <end position="157"/>
    </location>
</feature>
<dbReference type="GO" id="GO:0016020">
    <property type="term" value="C:membrane"/>
    <property type="evidence" value="ECO:0007669"/>
    <property type="project" value="InterPro"/>
</dbReference>
<organism evidence="2 3">
    <name type="scientific">Sporolactobacillus inulinus CASD</name>
    <dbReference type="NCBI Taxonomy" id="1069536"/>
    <lineage>
        <taxon>Bacteria</taxon>
        <taxon>Bacillati</taxon>
        <taxon>Bacillota</taxon>
        <taxon>Bacilli</taxon>
        <taxon>Bacillales</taxon>
        <taxon>Sporolactobacillaceae</taxon>
        <taxon>Sporolactobacillus</taxon>
    </lineage>
</organism>
<feature type="transmembrane region" description="Helical" evidence="1">
    <location>
        <begin position="65"/>
        <end position="83"/>
    </location>
</feature>
<feature type="transmembrane region" description="Helical" evidence="1">
    <location>
        <begin position="164"/>
        <end position="182"/>
    </location>
</feature>
<proteinExistence type="predicted"/>
<dbReference type="AlphaFoldDB" id="A0A0U1QP84"/>
<gene>
    <name evidence="2" type="ORF">SINU_07200</name>
</gene>
<dbReference type="RefSeq" id="WP_010023912.1">
    <property type="nucleotide sequence ID" value="NZ_AFVQ02000087.1"/>
</dbReference>
<evidence type="ECO:0000313" key="3">
    <source>
        <dbReference type="Proteomes" id="UP000035553"/>
    </source>
</evidence>
<dbReference type="InterPro" id="IPR010288">
    <property type="entry name" value="EcsB_ABC"/>
</dbReference>
<feature type="transmembrane region" description="Helical" evidence="1">
    <location>
        <begin position="355"/>
        <end position="374"/>
    </location>
</feature>
<feature type="transmembrane region" description="Helical" evidence="1">
    <location>
        <begin position="21"/>
        <end position="45"/>
    </location>
</feature>
<keyword evidence="1" id="KW-1133">Transmembrane helix</keyword>
<comment type="caution">
    <text evidence="2">The sequence shown here is derived from an EMBL/GenBank/DDBJ whole genome shotgun (WGS) entry which is preliminary data.</text>
</comment>